<reference evidence="6 7" key="1">
    <citation type="journal article" date="2018" name="Sci. Adv.">
        <title>Multi-heme cytochromes provide a pathway for survival in energy-limited environments.</title>
        <authorList>
            <person name="Deng X."/>
            <person name="Dohmae N."/>
            <person name="Nealson K.H."/>
            <person name="Hashimoto K."/>
            <person name="Okamoto A."/>
        </authorList>
    </citation>
    <scope>NUCLEOTIDE SEQUENCE [LARGE SCALE GENOMIC DNA]</scope>
    <source>
        <strain evidence="6 7">IS5</strain>
    </source>
</reference>
<feature type="domain" description="Small ribosomal subunit protein uS10" evidence="5">
    <location>
        <begin position="10"/>
        <end position="104"/>
    </location>
</feature>
<evidence type="ECO:0000313" key="6">
    <source>
        <dbReference type="EMBL" id="BBD07116.1"/>
    </source>
</evidence>
<name>A0A2Z6AVA2_9BACT</name>
<keyword evidence="7" id="KW-1185">Reference proteome</keyword>
<dbReference type="EMBL" id="AP017378">
    <property type="protein sequence ID" value="BBD07116.1"/>
    <property type="molecule type" value="Genomic_DNA"/>
</dbReference>
<dbReference type="InterPro" id="IPR001848">
    <property type="entry name" value="Ribosomal_uS10"/>
</dbReference>
<dbReference type="GO" id="GO:0006412">
    <property type="term" value="P:translation"/>
    <property type="evidence" value="ECO:0007669"/>
    <property type="project" value="UniProtKB-UniRule"/>
</dbReference>
<dbReference type="GO" id="GO:0003735">
    <property type="term" value="F:structural constituent of ribosome"/>
    <property type="evidence" value="ECO:0007669"/>
    <property type="project" value="InterPro"/>
</dbReference>
<dbReference type="PRINTS" id="PR00971">
    <property type="entry name" value="RIBOSOMALS10"/>
</dbReference>
<organism evidence="6 7">
    <name type="scientific">Desulfovibrio ferrophilus</name>
    <dbReference type="NCBI Taxonomy" id="241368"/>
    <lineage>
        <taxon>Bacteria</taxon>
        <taxon>Pseudomonadati</taxon>
        <taxon>Thermodesulfobacteriota</taxon>
        <taxon>Desulfovibrionia</taxon>
        <taxon>Desulfovibrionales</taxon>
        <taxon>Desulfovibrionaceae</taxon>
        <taxon>Desulfovibrio</taxon>
    </lineage>
</organism>
<comment type="subunit">
    <text evidence="4">Part of the 30S ribosomal subunit.</text>
</comment>
<sequence>MVAMQSDRIRIKMKAYDYRILDKAVAEIVDTARNTGASIAGPIPLPTNIHKYTIQKSVHVDKKSREQFEMRVHKRLLDILEPTQQTVDALGKLSLPAGVDVEIKL</sequence>
<evidence type="ECO:0000313" key="7">
    <source>
        <dbReference type="Proteomes" id="UP000269883"/>
    </source>
</evidence>
<dbReference type="OrthoDB" id="9804464at2"/>
<dbReference type="InterPro" id="IPR018268">
    <property type="entry name" value="Ribosomal_uS10_CS"/>
</dbReference>
<dbReference type="GO" id="GO:0000049">
    <property type="term" value="F:tRNA binding"/>
    <property type="evidence" value="ECO:0007669"/>
    <property type="project" value="UniProtKB-UniRule"/>
</dbReference>
<dbReference type="GO" id="GO:1990904">
    <property type="term" value="C:ribonucleoprotein complex"/>
    <property type="evidence" value="ECO:0007669"/>
    <property type="project" value="UniProtKB-KW"/>
</dbReference>
<dbReference type="AlphaFoldDB" id="A0A2Z6AVA2"/>
<dbReference type="PROSITE" id="PS00361">
    <property type="entry name" value="RIBOSOMAL_S10"/>
    <property type="match status" value="1"/>
</dbReference>
<dbReference type="FunFam" id="3.30.70.600:FF:000003">
    <property type="entry name" value="30S ribosomal protein S10"/>
    <property type="match status" value="1"/>
</dbReference>
<dbReference type="InterPro" id="IPR027486">
    <property type="entry name" value="Ribosomal_uS10_dom"/>
</dbReference>
<dbReference type="KEGG" id="dfl:DFE_0390"/>
<dbReference type="GO" id="GO:0005840">
    <property type="term" value="C:ribosome"/>
    <property type="evidence" value="ECO:0007669"/>
    <property type="project" value="UniProtKB-KW"/>
</dbReference>
<dbReference type="RefSeq" id="WP_126376039.1">
    <property type="nucleotide sequence ID" value="NZ_AP017378.1"/>
</dbReference>
<dbReference type="Proteomes" id="UP000269883">
    <property type="component" value="Chromosome"/>
</dbReference>
<dbReference type="Pfam" id="PF00338">
    <property type="entry name" value="Ribosomal_S10"/>
    <property type="match status" value="1"/>
</dbReference>
<dbReference type="HAMAP" id="MF_00508">
    <property type="entry name" value="Ribosomal_uS10"/>
    <property type="match status" value="1"/>
</dbReference>
<dbReference type="SUPFAM" id="SSF54999">
    <property type="entry name" value="Ribosomal protein S10"/>
    <property type="match status" value="1"/>
</dbReference>
<keyword evidence="3 4" id="KW-0687">Ribonucleoprotein</keyword>
<dbReference type="SMART" id="SM01403">
    <property type="entry name" value="Ribosomal_S10"/>
    <property type="match status" value="1"/>
</dbReference>
<evidence type="ECO:0000259" key="5">
    <source>
        <dbReference type="SMART" id="SM01403"/>
    </source>
</evidence>
<comment type="function">
    <text evidence="4">Involved in the binding of tRNA to the ribosomes.</text>
</comment>
<dbReference type="PANTHER" id="PTHR11700">
    <property type="entry name" value="30S RIBOSOMAL PROTEIN S10 FAMILY MEMBER"/>
    <property type="match status" value="1"/>
</dbReference>
<protein>
    <recommendedName>
        <fullName evidence="4">Small ribosomal subunit protein uS10</fullName>
    </recommendedName>
</protein>
<evidence type="ECO:0000256" key="1">
    <source>
        <dbReference type="ARBA" id="ARBA00007102"/>
    </source>
</evidence>
<evidence type="ECO:0000256" key="2">
    <source>
        <dbReference type="ARBA" id="ARBA00022980"/>
    </source>
</evidence>
<dbReference type="Gene3D" id="3.30.70.600">
    <property type="entry name" value="Ribosomal protein S10 domain"/>
    <property type="match status" value="1"/>
</dbReference>
<gene>
    <name evidence="4" type="primary">rpsJ</name>
    <name evidence="6" type="ORF">DFE_0390</name>
</gene>
<comment type="similarity">
    <text evidence="1 4">Belongs to the universal ribosomal protein uS10 family.</text>
</comment>
<proteinExistence type="inferred from homology"/>
<evidence type="ECO:0000256" key="3">
    <source>
        <dbReference type="ARBA" id="ARBA00023274"/>
    </source>
</evidence>
<dbReference type="NCBIfam" id="TIGR01049">
    <property type="entry name" value="rpsJ_bact"/>
    <property type="match status" value="1"/>
</dbReference>
<evidence type="ECO:0000256" key="4">
    <source>
        <dbReference type="HAMAP-Rule" id="MF_00508"/>
    </source>
</evidence>
<accession>A0A2Z6AVA2</accession>
<dbReference type="InterPro" id="IPR036838">
    <property type="entry name" value="Ribosomal_uS10_dom_sf"/>
</dbReference>
<keyword evidence="2 4" id="KW-0689">Ribosomal protein</keyword>
<dbReference type="NCBIfam" id="NF001861">
    <property type="entry name" value="PRK00596.1"/>
    <property type="match status" value="1"/>
</dbReference>